<proteinExistence type="predicted"/>
<accession>A0ACC0FAE6</accession>
<protein>
    <submittedName>
        <fullName evidence="1">Pleiotropic drug resistance protein 3</fullName>
    </submittedName>
</protein>
<evidence type="ECO:0000313" key="2">
    <source>
        <dbReference type="Proteomes" id="UP001060215"/>
    </source>
</evidence>
<reference evidence="1 2" key="1">
    <citation type="journal article" date="2022" name="Plant J.">
        <title>Chromosome-level genome of Camellia lanceoleosa provides a valuable resource for understanding genome evolution and self-incompatibility.</title>
        <authorList>
            <person name="Gong W."/>
            <person name="Xiao S."/>
            <person name="Wang L."/>
            <person name="Liao Z."/>
            <person name="Chang Y."/>
            <person name="Mo W."/>
            <person name="Hu G."/>
            <person name="Li W."/>
            <person name="Zhao G."/>
            <person name="Zhu H."/>
            <person name="Hu X."/>
            <person name="Ji K."/>
            <person name="Xiang X."/>
            <person name="Song Q."/>
            <person name="Yuan D."/>
            <person name="Jin S."/>
            <person name="Zhang L."/>
        </authorList>
    </citation>
    <scope>NUCLEOTIDE SEQUENCE [LARGE SCALE GENOMIC DNA]</scope>
    <source>
        <strain evidence="1">SQ_2022a</strain>
    </source>
</reference>
<organism evidence="1 2">
    <name type="scientific">Camellia lanceoleosa</name>
    <dbReference type="NCBI Taxonomy" id="1840588"/>
    <lineage>
        <taxon>Eukaryota</taxon>
        <taxon>Viridiplantae</taxon>
        <taxon>Streptophyta</taxon>
        <taxon>Embryophyta</taxon>
        <taxon>Tracheophyta</taxon>
        <taxon>Spermatophyta</taxon>
        <taxon>Magnoliopsida</taxon>
        <taxon>eudicotyledons</taxon>
        <taxon>Gunneridae</taxon>
        <taxon>Pentapetalae</taxon>
        <taxon>asterids</taxon>
        <taxon>Ericales</taxon>
        <taxon>Theaceae</taxon>
        <taxon>Camellia</taxon>
    </lineage>
</organism>
<keyword evidence="2" id="KW-1185">Reference proteome</keyword>
<evidence type="ECO:0000313" key="1">
    <source>
        <dbReference type="EMBL" id="KAI7985037.1"/>
    </source>
</evidence>
<comment type="caution">
    <text evidence="1">The sequence shown here is derived from an EMBL/GenBank/DDBJ whole genome shotgun (WGS) entry which is preliminary data.</text>
</comment>
<dbReference type="EMBL" id="CM045772">
    <property type="protein sequence ID" value="KAI7985037.1"/>
    <property type="molecule type" value="Genomic_DNA"/>
</dbReference>
<sequence>MAVDVKSELVCIHDSARPLVTTGDVKKWLHHPKILYANMLKWGFRVAPLTYGELILLKASGQVIYSGPLGQHSSSVIEYFEATSGVQKIRNNYNPATWMLEITSRSAEAQLCIDFAQVYKNCVLYQNNREHVNRWSTPPPDSFELNSQQGVSNPLCSIFSATIFLGINNSSSVLPYAPTERSRCMVRGLMHLLRSRLRFCISKSK</sequence>
<name>A0ACC0FAE6_9ERIC</name>
<gene>
    <name evidence="1" type="ORF">LOK49_LG14G01516</name>
</gene>
<dbReference type="Proteomes" id="UP001060215">
    <property type="component" value="Chromosome 15"/>
</dbReference>